<keyword evidence="8" id="KW-0067">ATP-binding</keyword>
<organism evidence="14 15">
    <name type="scientific">Paenibacillus amylolyticus</name>
    <dbReference type="NCBI Taxonomy" id="1451"/>
    <lineage>
        <taxon>Bacteria</taxon>
        <taxon>Bacillati</taxon>
        <taxon>Bacillota</taxon>
        <taxon>Bacilli</taxon>
        <taxon>Bacillales</taxon>
        <taxon>Paenibacillaceae</taxon>
        <taxon>Paenibacillus</taxon>
    </lineage>
</organism>
<reference evidence="15" key="2">
    <citation type="submission" date="2016-01" db="EMBL/GenBank/DDBJ databases">
        <title>Draft Genome Sequence of Paenibacillus amylolyticus Heshi-A3 that Was Isolated from Fermented Rice Bran with Aging Salted Mackerel, Which Was Named Heshiko as Traditional Fermented Seafood in Japan.</title>
        <authorList>
            <person name="Akuzawa S."/>
            <person name="Nakagawa J."/>
            <person name="Kanekatsu T."/>
            <person name="Kubota E."/>
            <person name="Ohtake R."/>
            <person name="Suzuki T."/>
            <person name="Kanesaki Y."/>
        </authorList>
    </citation>
    <scope>NUCLEOTIDE SEQUENCE [LARGE SCALE GENOMIC DNA]</scope>
    <source>
        <strain evidence="15">Heshi-A3</strain>
    </source>
</reference>
<feature type="domain" description="HAMP" evidence="13">
    <location>
        <begin position="330"/>
        <end position="382"/>
    </location>
</feature>
<dbReference type="Pfam" id="PF00672">
    <property type="entry name" value="HAMP"/>
    <property type="match status" value="1"/>
</dbReference>
<evidence type="ECO:0000256" key="5">
    <source>
        <dbReference type="ARBA" id="ARBA00022692"/>
    </source>
</evidence>
<dbReference type="InterPro" id="IPR010559">
    <property type="entry name" value="Sig_transdc_His_kin_internal"/>
</dbReference>
<evidence type="ECO:0000256" key="1">
    <source>
        <dbReference type="ARBA" id="ARBA00004651"/>
    </source>
</evidence>
<dbReference type="PROSITE" id="PS50885">
    <property type="entry name" value="HAMP"/>
    <property type="match status" value="1"/>
</dbReference>
<dbReference type="AlphaFoldDB" id="A0A100VRV4"/>
<dbReference type="SMART" id="SM00304">
    <property type="entry name" value="HAMP"/>
    <property type="match status" value="1"/>
</dbReference>
<evidence type="ECO:0000313" key="15">
    <source>
        <dbReference type="Proteomes" id="UP000069697"/>
    </source>
</evidence>
<proteinExistence type="predicted"/>
<keyword evidence="5 12" id="KW-0812">Transmembrane</keyword>
<dbReference type="GO" id="GO:0005886">
    <property type="term" value="C:plasma membrane"/>
    <property type="evidence" value="ECO:0007669"/>
    <property type="project" value="UniProtKB-SubCell"/>
</dbReference>
<name>A0A100VRV4_PAEAM</name>
<evidence type="ECO:0000256" key="12">
    <source>
        <dbReference type="SAM" id="Phobius"/>
    </source>
</evidence>
<reference evidence="14 15" key="1">
    <citation type="journal article" date="2016" name="Genome Announc.">
        <title>Draft Genome Sequence of Paenibacillus amylolyticus Heshi-A3, Isolated from Fermented Rice Bran in a Japanese Fermented Seafood Dish.</title>
        <authorList>
            <person name="Akuzawa S."/>
            <person name="Nagaoka J."/>
            <person name="Kanekatsu M."/>
            <person name="Kubota E."/>
            <person name="Ohtake R."/>
            <person name="Suzuki T."/>
            <person name="Kanesaki Y."/>
        </authorList>
    </citation>
    <scope>NUCLEOTIDE SEQUENCE [LARGE SCALE GENOMIC DNA]</scope>
    <source>
        <strain evidence="14 15">Heshi-A3</strain>
    </source>
</reference>
<keyword evidence="7 14" id="KW-0418">Kinase</keyword>
<gene>
    <name evidence="14" type="ORF">PAHA3_5045</name>
</gene>
<evidence type="ECO:0000256" key="6">
    <source>
        <dbReference type="ARBA" id="ARBA00022741"/>
    </source>
</evidence>
<dbReference type="PANTHER" id="PTHR34220:SF11">
    <property type="entry name" value="SENSOR PROTEIN KINASE HPTS"/>
    <property type="match status" value="1"/>
</dbReference>
<evidence type="ECO:0000256" key="9">
    <source>
        <dbReference type="ARBA" id="ARBA00022989"/>
    </source>
</evidence>
<dbReference type="Proteomes" id="UP000069697">
    <property type="component" value="Unassembled WGS sequence"/>
</dbReference>
<dbReference type="SUPFAM" id="SSF158472">
    <property type="entry name" value="HAMP domain-like"/>
    <property type="match status" value="1"/>
</dbReference>
<keyword evidence="2" id="KW-1003">Cell membrane</keyword>
<evidence type="ECO:0000313" key="14">
    <source>
        <dbReference type="EMBL" id="GAS84924.1"/>
    </source>
</evidence>
<dbReference type="GO" id="GO:0000155">
    <property type="term" value="F:phosphorelay sensor kinase activity"/>
    <property type="evidence" value="ECO:0007669"/>
    <property type="project" value="InterPro"/>
</dbReference>
<dbReference type="InterPro" id="IPR036890">
    <property type="entry name" value="HATPase_C_sf"/>
</dbReference>
<dbReference type="PANTHER" id="PTHR34220">
    <property type="entry name" value="SENSOR HISTIDINE KINASE YPDA"/>
    <property type="match status" value="1"/>
</dbReference>
<keyword evidence="6" id="KW-0547">Nucleotide-binding</keyword>
<dbReference type="SUPFAM" id="SSF55874">
    <property type="entry name" value="ATPase domain of HSP90 chaperone/DNA topoisomerase II/histidine kinase"/>
    <property type="match status" value="1"/>
</dbReference>
<evidence type="ECO:0000256" key="11">
    <source>
        <dbReference type="ARBA" id="ARBA00023136"/>
    </source>
</evidence>
<protein>
    <submittedName>
        <fullName evidence="14">Two-component sensor kinase</fullName>
    </submittedName>
</protein>
<keyword evidence="3" id="KW-0597">Phosphoprotein</keyword>
<evidence type="ECO:0000259" key="13">
    <source>
        <dbReference type="PROSITE" id="PS50885"/>
    </source>
</evidence>
<evidence type="ECO:0000256" key="10">
    <source>
        <dbReference type="ARBA" id="ARBA00023012"/>
    </source>
</evidence>
<dbReference type="InterPro" id="IPR050640">
    <property type="entry name" value="Bact_2-comp_sensor_kinase"/>
</dbReference>
<dbReference type="Gene3D" id="1.10.8.500">
    <property type="entry name" value="HAMP domain in histidine kinase"/>
    <property type="match status" value="1"/>
</dbReference>
<keyword evidence="10" id="KW-0902">Two-component regulatory system</keyword>
<keyword evidence="9 12" id="KW-1133">Transmembrane helix</keyword>
<dbReference type="InterPro" id="IPR003660">
    <property type="entry name" value="HAMP_dom"/>
</dbReference>
<evidence type="ECO:0000256" key="7">
    <source>
        <dbReference type="ARBA" id="ARBA00022777"/>
    </source>
</evidence>
<evidence type="ECO:0000256" key="4">
    <source>
        <dbReference type="ARBA" id="ARBA00022679"/>
    </source>
</evidence>
<comment type="caution">
    <text evidence="14">The sequence shown here is derived from an EMBL/GenBank/DDBJ whole genome shotgun (WGS) entry which is preliminary data.</text>
</comment>
<dbReference type="Pfam" id="PF06580">
    <property type="entry name" value="His_kinase"/>
    <property type="match status" value="1"/>
</dbReference>
<dbReference type="EMBL" id="BCNV01000006">
    <property type="protein sequence ID" value="GAS84924.1"/>
    <property type="molecule type" value="Genomic_DNA"/>
</dbReference>
<dbReference type="Gene3D" id="3.30.450.20">
    <property type="entry name" value="PAS domain"/>
    <property type="match status" value="1"/>
</dbReference>
<comment type="subcellular location">
    <subcellularLocation>
        <location evidence="1">Cell membrane</location>
        <topology evidence="1">Multi-pass membrane protein</topology>
    </subcellularLocation>
</comment>
<sequence length="609" mass="68910">MSKYYSIRTKLIAFMLIATTLPLLASISMTFIQTKTALREQAVEENKRLIYQASTNLNNYVDNVARASLAVYNDPNFLRNLAKIPGDYRAVAEVYTTLQTIRAAVPDVFQLYLHSFAADQSTLITNPFPKREERKQAYSDSLHGKMGGGSSDIWVESAHMSHTYGFKAASPDDPARTVITLHRVIKDIPSTERLGVLAIDLNMNTIAAITGRLYDPAKEQIYVVDGQNQIIYQGRSEVNHTDSLRDETASELNIARSSAGTAQNVAGHFEQDRSMYVYQQLGSTYADWTIVKQIPNETLYARATTLTWNNALIAITALVLVIVATLFISIRITGPLKQLMRYMNQIQAGRLHVDIHLSSRDEFGVLARHFRDMMDTVNNLILREYRLEIANKTNQLKALQAQIHPHFLYNTLQSIGTLALQQQGQRAYTLLSSLSKMLRYSMRDQTCVTLREEAEHARLYLELQQERFGDRLEVDLDFAEDTLSVEMPRMTLQPLIENYFKHGADIQPGKGHISLSSRRIGDHWIEIELNNNGPSIPEAKLLEIRGWLHQNHTATGLVTQESDESESIGLRNVMRRLQLNSHPGHSARLEISNREPNGVKIKVKLYAGE</sequence>
<keyword evidence="4" id="KW-0808">Transferase</keyword>
<evidence type="ECO:0000256" key="8">
    <source>
        <dbReference type="ARBA" id="ARBA00022840"/>
    </source>
</evidence>
<dbReference type="CDD" id="cd06225">
    <property type="entry name" value="HAMP"/>
    <property type="match status" value="1"/>
</dbReference>
<evidence type="ECO:0000256" key="2">
    <source>
        <dbReference type="ARBA" id="ARBA00022475"/>
    </source>
</evidence>
<feature type="transmembrane region" description="Helical" evidence="12">
    <location>
        <begin position="311"/>
        <end position="333"/>
    </location>
</feature>
<keyword evidence="11 12" id="KW-0472">Membrane</keyword>
<dbReference type="RefSeq" id="WP_062837300.1">
    <property type="nucleotide sequence ID" value="NZ_BCNV01000006.1"/>
</dbReference>
<dbReference type="Gene3D" id="3.30.565.10">
    <property type="entry name" value="Histidine kinase-like ATPase, C-terminal domain"/>
    <property type="match status" value="1"/>
</dbReference>
<evidence type="ECO:0000256" key="3">
    <source>
        <dbReference type="ARBA" id="ARBA00022553"/>
    </source>
</evidence>
<accession>A0A100VRV4</accession>
<dbReference type="GO" id="GO:0005524">
    <property type="term" value="F:ATP binding"/>
    <property type="evidence" value="ECO:0007669"/>
    <property type="project" value="UniProtKB-KW"/>
</dbReference>